<evidence type="ECO:0000313" key="3">
    <source>
        <dbReference type="Proteomes" id="UP000076587"/>
    </source>
</evidence>
<reference evidence="2 3" key="1">
    <citation type="submission" date="2013-07" db="EMBL/GenBank/DDBJ databases">
        <title>Comparative Genomic and Metabolomic Analysis of Twelve Strains of Pseudoalteromonas luteoviolacea.</title>
        <authorList>
            <person name="Vynne N.G."/>
            <person name="Mansson M."/>
            <person name="Gram L."/>
        </authorList>
    </citation>
    <scope>NUCLEOTIDE SEQUENCE [LARGE SCALE GENOMIC DNA]</scope>
    <source>
        <strain evidence="2 3">NCIMB 1942</strain>
    </source>
</reference>
<dbReference type="RefSeq" id="WP_063378102.1">
    <property type="nucleotide sequence ID" value="NZ_AUXT01000183.1"/>
</dbReference>
<dbReference type="EMBL" id="AUXT01000183">
    <property type="protein sequence ID" value="KZN44895.1"/>
    <property type="molecule type" value="Genomic_DNA"/>
</dbReference>
<protein>
    <recommendedName>
        <fullName evidence="4">EF-hand domain-containing protein</fullName>
    </recommendedName>
</protein>
<name>A0A167A1M1_9GAMM</name>
<organism evidence="2 3">
    <name type="scientific">Pseudoalteromonas luteoviolacea NCIMB 1942</name>
    <dbReference type="NCBI Taxonomy" id="1365253"/>
    <lineage>
        <taxon>Bacteria</taxon>
        <taxon>Pseudomonadati</taxon>
        <taxon>Pseudomonadota</taxon>
        <taxon>Gammaproteobacteria</taxon>
        <taxon>Alteromonadales</taxon>
        <taxon>Pseudoalteromonadaceae</taxon>
        <taxon>Pseudoalteromonas</taxon>
    </lineage>
</organism>
<proteinExistence type="predicted"/>
<keyword evidence="1" id="KW-0732">Signal</keyword>
<dbReference type="OrthoDB" id="5624536at2"/>
<evidence type="ECO:0000313" key="2">
    <source>
        <dbReference type="EMBL" id="KZN44895.1"/>
    </source>
</evidence>
<feature type="signal peptide" evidence="1">
    <location>
        <begin position="1"/>
        <end position="21"/>
    </location>
</feature>
<dbReference type="InterPro" id="IPR018247">
    <property type="entry name" value="EF_Hand_1_Ca_BS"/>
</dbReference>
<gene>
    <name evidence="2" type="ORF">N482_02550</name>
</gene>
<evidence type="ECO:0000256" key="1">
    <source>
        <dbReference type="SAM" id="SignalP"/>
    </source>
</evidence>
<sequence length="169" mass="18653">MRHLFSAIVAVSLVFCATSKAHLMVSEHGTLNFDDSGAYMVVSLSASSFVEADRDKSGQLSLTEFKAAKNNIIEAIQEQIFMDQNETKKTLQGIMVSPQAAHGGDGKVIDQIVVMGKFMAINHKQKLLFHNGLYGQSGEQKLTMTAKYKRLGLKQRFVLTPKQLSAKVF</sequence>
<feature type="chain" id="PRO_5007883484" description="EF-hand domain-containing protein" evidence="1">
    <location>
        <begin position="22"/>
        <end position="169"/>
    </location>
</feature>
<comment type="caution">
    <text evidence="2">The sequence shown here is derived from an EMBL/GenBank/DDBJ whole genome shotgun (WGS) entry which is preliminary data.</text>
</comment>
<dbReference type="Proteomes" id="UP000076587">
    <property type="component" value="Unassembled WGS sequence"/>
</dbReference>
<evidence type="ECO:0008006" key="4">
    <source>
        <dbReference type="Google" id="ProtNLM"/>
    </source>
</evidence>
<dbReference type="AlphaFoldDB" id="A0A167A1M1"/>
<accession>A0A167A1M1</accession>
<dbReference type="PATRIC" id="fig|1365253.3.peg.3660"/>
<dbReference type="PROSITE" id="PS00018">
    <property type="entry name" value="EF_HAND_1"/>
    <property type="match status" value="1"/>
</dbReference>